<comment type="caution">
    <text evidence="2">The sequence shown here is derived from an EMBL/GenBank/DDBJ whole genome shotgun (WGS) entry which is preliminary data.</text>
</comment>
<dbReference type="Pfam" id="PF06500">
    <property type="entry name" value="FrsA-like"/>
    <property type="match status" value="1"/>
</dbReference>
<dbReference type="Proteomes" id="UP001600888">
    <property type="component" value="Unassembled WGS sequence"/>
</dbReference>
<sequence length="432" mass="47694">MFRFSGSKFWDFELTRLLGSTAAGGCEVAEFLEALGRIRQHDPESWHDAWVEQSTRASALGNAAVKNNHKDAARRAFLRASNYSRAASYMLPNLDERVLSLARLSVSLFGRAMEYMDGRAIRLDLSYSDHIKMPGYLYLPPSGKKMPGNSGSPVIINLCGADSTQEELYYAMVSSGVELGYAVVTFEGPGQGMMLKEKKLPMRPDFENITSMVIDQLVSLNTQSPELDLDLSRIAVVGASMGGYYALRSATDRRIRACVAIDPFYSLWSVAVTRMPSWYAGLWTSGWLPDSVFDRNVRILMALDFPTRWEFGLGFAMMGTSSPSDTLRSFKSFSLDVGSGDLEKGVLEQVHCPVMLTGPSTSFYASVDTSTMLIHKSLKHLAESDKEVWIPPNVGEGGLTGKVGAWGILAEKTFAFLDKHLNVPRENSSPLR</sequence>
<organism evidence="2 3">
    <name type="scientific">Diaporthe vaccinii</name>
    <dbReference type="NCBI Taxonomy" id="105482"/>
    <lineage>
        <taxon>Eukaryota</taxon>
        <taxon>Fungi</taxon>
        <taxon>Dikarya</taxon>
        <taxon>Ascomycota</taxon>
        <taxon>Pezizomycotina</taxon>
        <taxon>Sordariomycetes</taxon>
        <taxon>Sordariomycetidae</taxon>
        <taxon>Diaporthales</taxon>
        <taxon>Diaporthaceae</taxon>
        <taxon>Diaporthe</taxon>
        <taxon>Diaporthe eres species complex</taxon>
    </lineage>
</organism>
<evidence type="ECO:0000313" key="2">
    <source>
        <dbReference type="EMBL" id="KAL2287015.1"/>
    </source>
</evidence>
<evidence type="ECO:0008006" key="4">
    <source>
        <dbReference type="Google" id="ProtNLM"/>
    </source>
</evidence>
<dbReference type="InterPro" id="IPR010520">
    <property type="entry name" value="FrsA-like"/>
</dbReference>
<dbReference type="SUPFAM" id="SSF53474">
    <property type="entry name" value="alpha/beta-Hydrolases"/>
    <property type="match status" value="1"/>
</dbReference>
<evidence type="ECO:0000256" key="1">
    <source>
        <dbReference type="ARBA" id="ARBA00022801"/>
    </source>
</evidence>
<reference evidence="2 3" key="1">
    <citation type="submission" date="2024-03" db="EMBL/GenBank/DDBJ databases">
        <title>A high-quality draft genome sequence of Diaporthe vaccinii, a causative agent of upright dieback and viscid rot disease in cranberry plants.</title>
        <authorList>
            <person name="Sarrasin M."/>
            <person name="Lang B.F."/>
            <person name="Burger G."/>
        </authorList>
    </citation>
    <scope>NUCLEOTIDE SEQUENCE [LARGE SCALE GENOMIC DNA]</scope>
    <source>
        <strain evidence="2 3">IS7</strain>
    </source>
</reference>
<evidence type="ECO:0000313" key="3">
    <source>
        <dbReference type="Proteomes" id="UP001600888"/>
    </source>
</evidence>
<gene>
    <name evidence="2" type="ORF">FJTKL_06504</name>
</gene>
<dbReference type="PANTHER" id="PTHR22946:SF13">
    <property type="entry name" value="ALPHA_BETA HYDROLASE PSOB"/>
    <property type="match status" value="1"/>
</dbReference>
<proteinExistence type="predicted"/>
<protein>
    <recommendedName>
        <fullName evidence="4">Alpha/beta hydrolase</fullName>
    </recommendedName>
</protein>
<dbReference type="Gene3D" id="3.40.50.1820">
    <property type="entry name" value="alpha/beta hydrolase"/>
    <property type="match status" value="1"/>
</dbReference>
<dbReference type="PANTHER" id="PTHR22946">
    <property type="entry name" value="DIENELACTONE HYDROLASE DOMAIN-CONTAINING PROTEIN-RELATED"/>
    <property type="match status" value="1"/>
</dbReference>
<dbReference type="InterPro" id="IPR029058">
    <property type="entry name" value="AB_hydrolase_fold"/>
</dbReference>
<dbReference type="Gene3D" id="1.20.1440.110">
    <property type="entry name" value="acylaminoacyl peptidase"/>
    <property type="match status" value="1"/>
</dbReference>
<dbReference type="EMBL" id="JBAWTH010000022">
    <property type="protein sequence ID" value="KAL2287015.1"/>
    <property type="molecule type" value="Genomic_DNA"/>
</dbReference>
<accession>A0ABR4EX41</accession>
<name>A0ABR4EX41_9PEZI</name>
<keyword evidence="3" id="KW-1185">Reference proteome</keyword>
<keyword evidence="1" id="KW-0378">Hydrolase</keyword>
<dbReference type="InterPro" id="IPR050261">
    <property type="entry name" value="FrsA_esterase"/>
</dbReference>